<feature type="domain" description="ABC transmembrane type-1" evidence="10">
    <location>
        <begin position="688"/>
        <end position="975"/>
    </location>
</feature>
<dbReference type="SUPFAM" id="SSF90123">
    <property type="entry name" value="ABC transporter transmembrane region"/>
    <property type="match status" value="2"/>
</dbReference>
<dbReference type="GO" id="GO:0090374">
    <property type="term" value="P:oligopeptide export from mitochondrion"/>
    <property type="evidence" value="ECO:0007669"/>
    <property type="project" value="TreeGrafter"/>
</dbReference>
<dbReference type="InterPro" id="IPR027417">
    <property type="entry name" value="P-loop_NTPase"/>
</dbReference>
<dbReference type="InterPro" id="IPR017871">
    <property type="entry name" value="ABC_transporter-like_CS"/>
</dbReference>
<dbReference type="InterPro" id="IPR036640">
    <property type="entry name" value="ABC1_TM_sf"/>
</dbReference>
<dbReference type="Proteomes" id="UP000837801">
    <property type="component" value="Unassembled WGS sequence"/>
</dbReference>
<feature type="transmembrane region" description="Helical" evidence="8">
    <location>
        <begin position="315"/>
        <end position="342"/>
    </location>
</feature>
<reference evidence="11" key="1">
    <citation type="submission" date="2022-03" db="EMBL/GenBank/DDBJ databases">
        <authorList>
            <person name="Legras J.-L."/>
            <person name="Devillers H."/>
            <person name="Grondin C."/>
        </authorList>
    </citation>
    <scope>NUCLEOTIDE SEQUENCE</scope>
    <source>
        <strain evidence="11">CLIB 1423</strain>
    </source>
</reference>
<comment type="subcellular location">
    <subcellularLocation>
        <location evidence="1">Membrane</location>
        <topology evidence="1">Multi-pass membrane protein</topology>
    </subcellularLocation>
</comment>
<dbReference type="PANTHER" id="PTHR43394:SF15">
    <property type="entry name" value="ALPHA-FACTOR-TRANSPORTING ATPASE"/>
    <property type="match status" value="1"/>
</dbReference>
<dbReference type="EMBL" id="CAKXYY010000006">
    <property type="protein sequence ID" value="CAH2352327.1"/>
    <property type="molecule type" value="Genomic_DNA"/>
</dbReference>
<dbReference type="PROSITE" id="PS00211">
    <property type="entry name" value="ABC_TRANSPORTER_1"/>
    <property type="match status" value="2"/>
</dbReference>
<dbReference type="PANTHER" id="PTHR43394">
    <property type="entry name" value="ATP-DEPENDENT PERMEASE MDL1, MITOCHONDRIAL"/>
    <property type="match status" value="1"/>
</dbReference>
<dbReference type="InterPro" id="IPR003439">
    <property type="entry name" value="ABC_transporter-like_ATP-bd"/>
</dbReference>
<keyword evidence="7 8" id="KW-0472">Membrane</keyword>
<feature type="transmembrane region" description="Helical" evidence="8">
    <location>
        <begin position="833"/>
        <end position="854"/>
    </location>
</feature>
<dbReference type="SUPFAM" id="SSF52540">
    <property type="entry name" value="P-loop containing nucleoside triphosphate hydrolases"/>
    <property type="match status" value="2"/>
</dbReference>
<dbReference type="InterPro" id="IPR039421">
    <property type="entry name" value="Type_1_exporter"/>
</dbReference>
<evidence type="ECO:0000259" key="9">
    <source>
        <dbReference type="PROSITE" id="PS50893"/>
    </source>
</evidence>
<dbReference type="AlphaFoldDB" id="A0A9P0VY89"/>
<feature type="transmembrane region" description="Helical" evidence="8">
    <location>
        <begin position="173"/>
        <end position="193"/>
    </location>
</feature>
<feature type="domain" description="ABC transmembrane type-1" evidence="10">
    <location>
        <begin position="53"/>
        <end position="344"/>
    </location>
</feature>
<dbReference type="Pfam" id="PF00664">
    <property type="entry name" value="ABC_membrane"/>
    <property type="match status" value="2"/>
</dbReference>
<sequence>MKSDIQLEMLEARSCSDVSSCGTKSERDQKIRASGFTSLFRYMERSDLPVLTLASVVISLSTAAVPLQSYIYGKIFEKLSDFYVYGVEYSTFIAQIRYLAGLIMIVGLIQAIFRWVSIYAWLIFGERQANRIRTKLYYQLVQFTNMEWYDGKSQLMGEITQVNRSIEELREGASGHLGLLVETLSTCVGLFVMAMVQSWALTLVILASVPVIAIFGWIFGSLTRRAADAENNYSSICSKILDWNLVNNKAIKMFNARYLEISKFNRNVDQSAKAFFRESNAISANGGILKTLSFMMFVQGFWFGNYLMSRGHLSINQVFTCFSSCLALGTKMSSISAIFAILNKAYAAVEKIATLMQPAPHSSARIKELSQKFKVPVMNGGIYPVSACMGSIRFKDVNFTYPARPSIQVLSNFDLEIRPSIMNFIVGKSGSGKSTIAQLILQFYKPADNSGRIEIDGFNIETLSNKWLAKNITYLQQTPAIFKDTLMENITIGCGETYGSNMAKVEEACEFALLHDVLSDLKDGLSTVIAPEKLSGGQKQRIAMARAFFRNTEVLILDEALSELDLRHRKALLSSIRDWRKGKTTIVITHDISSLEGNDYVITLDGGRVTCEHLNEETNENINEKGASIYEPELSELSEKIPNYISNPAVSKDLEKESNEKDLEDLKSAYFILKYTKQFIPKKLLLSFAVLISIFGGVLNPVFSYCFSKLMSNMVLVSLGQDVMSQLKTWSCIVIGIAIASGCCQYISQFTLLCISEKWIVNIRKEIFAKLVEKDVSYFELGTTDPAALTTLIMNDTRDLRNLVSEAITLAANLVIMSLVGVVWSIVIGWKLALVGIAFVPLIIIVTGLYSSILQVIEHKYKNSVCETESHLHDSVSNIKSIISLDLREVFIDKFIIKINTLKHNGTVRAILGGFGESLSGLCISVATGTILLYAMELTGKGEYTQERSIQVITLLTFTMAMVSSLVGQIPDISRGRRAGTYIIKLLELEESETETRGSIRPYTNLLRSKLPVISFDNVSFSYPNRPASRVLKGLQLRIQEGESVAITGESGSGKSTIALLLERFHITREGTISIKDTSINELDVEWLRSIIGYVPQISSFFEGSIYENLSYGLNQNSLTVGEIESALKVVNMYDFISSLELGLSSPMGEGSNSKFSGGQLQRLSIARALLRKPKILILDECTSALDPDNSKIICNLVSQSFYRKRDVTILAITHSKEMMRSCDRVCVLKKGVKVEDGEYNQLVKEKGELFRILNR</sequence>
<evidence type="ECO:0000256" key="1">
    <source>
        <dbReference type="ARBA" id="ARBA00004141"/>
    </source>
</evidence>
<evidence type="ECO:0000256" key="2">
    <source>
        <dbReference type="ARBA" id="ARBA00022448"/>
    </source>
</evidence>
<feature type="domain" description="ABC transporter" evidence="9">
    <location>
        <begin position="392"/>
        <end position="631"/>
    </location>
</feature>
<dbReference type="InterPro" id="IPR011527">
    <property type="entry name" value="ABC1_TM_dom"/>
</dbReference>
<evidence type="ECO:0000313" key="12">
    <source>
        <dbReference type="Proteomes" id="UP000837801"/>
    </source>
</evidence>
<keyword evidence="6 8" id="KW-1133">Transmembrane helix</keyword>
<feature type="transmembrane region" description="Helical" evidence="8">
    <location>
        <begin position="199"/>
        <end position="219"/>
    </location>
</feature>
<feature type="transmembrane region" description="Helical" evidence="8">
    <location>
        <begin position="919"/>
        <end position="936"/>
    </location>
</feature>
<keyword evidence="3 8" id="KW-0812">Transmembrane</keyword>
<feature type="transmembrane region" description="Helical" evidence="8">
    <location>
        <begin position="48"/>
        <end position="71"/>
    </location>
</feature>
<feature type="transmembrane region" description="Helical" evidence="8">
    <location>
        <begin position="684"/>
        <end position="707"/>
    </location>
</feature>
<dbReference type="OrthoDB" id="6500128at2759"/>
<evidence type="ECO:0000259" key="10">
    <source>
        <dbReference type="PROSITE" id="PS50929"/>
    </source>
</evidence>
<evidence type="ECO:0000256" key="7">
    <source>
        <dbReference type="ARBA" id="ARBA00023136"/>
    </source>
</evidence>
<evidence type="ECO:0000256" key="6">
    <source>
        <dbReference type="ARBA" id="ARBA00022989"/>
    </source>
</evidence>
<dbReference type="PROSITE" id="PS50929">
    <property type="entry name" value="ABC_TM1F"/>
    <property type="match status" value="2"/>
</dbReference>
<feature type="transmembrane region" description="Helical" evidence="8">
    <location>
        <begin position="282"/>
        <end position="303"/>
    </location>
</feature>
<evidence type="ECO:0000256" key="3">
    <source>
        <dbReference type="ARBA" id="ARBA00022692"/>
    </source>
</evidence>
<evidence type="ECO:0000256" key="4">
    <source>
        <dbReference type="ARBA" id="ARBA00022741"/>
    </source>
</evidence>
<keyword evidence="2" id="KW-0813">Transport</keyword>
<protein>
    <submittedName>
        <fullName evidence="11">Alpha-factor-transporting ATPase</fullName>
    </submittedName>
</protein>
<keyword evidence="4" id="KW-0547">Nucleotide-binding</keyword>
<dbReference type="Gene3D" id="1.20.1560.10">
    <property type="entry name" value="ABC transporter type 1, transmembrane domain"/>
    <property type="match status" value="1"/>
</dbReference>
<keyword evidence="12" id="KW-1185">Reference proteome</keyword>
<dbReference type="InterPro" id="IPR003593">
    <property type="entry name" value="AAA+_ATPase"/>
</dbReference>
<dbReference type="CDD" id="cd18577">
    <property type="entry name" value="ABC_6TM_Pgp_ABCB1_D1_like"/>
    <property type="match status" value="1"/>
</dbReference>
<evidence type="ECO:0000313" key="11">
    <source>
        <dbReference type="EMBL" id="CAH2352327.1"/>
    </source>
</evidence>
<dbReference type="PROSITE" id="PS50893">
    <property type="entry name" value="ABC_TRANSPORTER_2"/>
    <property type="match status" value="2"/>
</dbReference>
<feature type="transmembrane region" description="Helical" evidence="8">
    <location>
        <begin position="98"/>
        <end position="124"/>
    </location>
</feature>
<dbReference type="GO" id="GO:0005743">
    <property type="term" value="C:mitochondrial inner membrane"/>
    <property type="evidence" value="ECO:0007669"/>
    <property type="project" value="TreeGrafter"/>
</dbReference>
<feature type="transmembrane region" description="Helical" evidence="8">
    <location>
        <begin position="807"/>
        <end position="827"/>
    </location>
</feature>
<dbReference type="SMART" id="SM00382">
    <property type="entry name" value="AAA"/>
    <property type="match status" value="2"/>
</dbReference>
<gene>
    <name evidence="11" type="ORF">CLIB1423_06S03884</name>
</gene>
<feature type="transmembrane region" description="Helical" evidence="8">
    <location>
        <begin position="727"/>
        <end position="755"/>
    </location>
</feature>
<dbReference type="GO" id="GO:0005524">
    <property type="term" value="F:ATP binding"/>
    <property type="evidence" value="ECO:0007669"/>
    <property type="project" value="UniProtKB-KW"/>
</dbReference>
<feature type="domain" description="ABC transporter" evidence="9">
    <location>
        <begin position="1014"/>
        <end position="1256"/>
    </location>
</feature>
<dbReference type="CDD" id="cd18578">
    <property type="entry name" value="ABC_6TM_Pgp_ABCB1_D2_like"/>
    <property type="match status" value="1"/>
</dbReference>
<organism evidence="11 12">
    <name type="scientific">[Candida] railenensis</name>
    <dbReference type="NCBI Taxonomy" id="45579"/>
    <lineage>
        <taxon>Eukaryota</taxon>
        <taxon>Fungi</taxon>
        <taxon>Dikarya</taxon>
        <taxon>Ascomycota</taxon>
        <taxon>Saccharomycotina</taxon>
        <taxon>Pichiomycetes</taxon>
        <taxon>Debaryomycetaceae</taxon>
        <taxon>Kurtzmaniella</taxon>
    </lineage>
</organism>
<feature type="transmembrane region" description="Helical" evidence="8">
    <location>
        <begin position="948"/>
        <end position="968"/>
    </location>
</feature>
<dbReference type="GO" id="GO:0016887">
    <property type="term" value="F:ATP hydrolysis activity"/>
    <property type="evidence" value="ECO:0007669"/>
    <property type="project" value="InterPro"/>
</dbReference>
<dbReference type="FunFam" id="3.40.50.300:FF:000604">
    <property type="entry name" value="ABC transporter B family member 28"/>
    <property type="match status" value="1"/>
</dbReference>
<dbReference type="Pfam" id="PF00005">
    <property type="entry name" value="ABC_tran"/>
    <property type="match status" value="2"/>
</dbReference>
<proteinExistence type="predicted"/>
<evidence type="ECO:0000256" key="5">
    <source>
        <dbReference type="ARBA" id="ARBA00022840"/>
    </source>
</evidence>
<comment type="caution">
    <text evidence="11">The sequence shown here is derived from an EMBL/GenBank/DDBJ whole genome shotgun (WGS) entry which is preliminary data.</text>
</comment>
<name>A0A9P0VY89_9ASCO</name>
<keyword evidence="5" id="KW-0067">ATP-binding</keyword>
<accession>A0A9P0VY89</accession>
<dbReference type="GO" id="GO:0015421">
    <property type="term" value="F:ABC-type oligopeptide transporter activity"/>
    <property type="evidence" value="ECO:0007669"/>
    <property type="project" value="TreeGrafter"/>
</dbReference>
<dbReference type="Gene3D" id="3.40.50.300">
    <property type="entry name" value="P-loop containing nucleotide triphosphate hydrolases"/>
    <property type="match status" value="2"/>
</dbReference>
<evidence type="ECO:0000256" key="8">
    <source>
        <dbReference type="SAM" id="Phobius"/>
    </source>
</evidence>